<organism evidence="1 2">
    <name type="scientific">Macrolepiota fuliginosa MF-IS2</name>
    <dbReference type="NCBI Taxonomy" id="1400762"/>
    <lineage>
        <taxon>Eukaryota</taxon>
        <taxon>Fungi</taxon>
        <taxon>Dikarya</taxon>
        <taxon>Basidiomycota</taxon>
        <taxon>Agaricomycotina</taxon>
        <taxon>Agaricomycetes</taxon>
        <taxon>Agaricomycetidae</taxon>
        <taxon>Agaricales</taxon>
        <taxon>Agaricineae</taxon>
        <taxon>Agaricaceae</taxon>
        <taxon>Macrolepiota</taxon>
    </lineage>
</organism>
<evidence type="ECO:0000313" key="2">
    <source>
        <dbReference type="Proteomes" id="UP000807342"/>
    </source>
</evidence>
<keyword evidence="2" id="KW-1185">Reference proteome</keyword>
<accession>A0A9P6C8D4</accession>
<comment type="caution">
    <text evidence="1">The sequence shown here is derived from an EMBL/GenBank/DDBJ whole genome shotgun (WGS) entry which is preliminary data.</text>
</comment>
<sequence length="152" mass="16529">MDALAWCLGGCFHFRLMAEAADHIPHYLCRGSVVRTAVAHIPTCYPPPELLLTGRYPVGHASQATLSITSSNPGHHFGLLSSRLCLGFSSLENFSGFSNSLASLGLVSLEFEVQQQQAAALCTRILVSLIQVYFSSSPLLRFLSLFRPAHIP</sequence>
<protein>
    <submittedName>
        <fullName evidence="1">Uncharacterized protein</fullName>
    </submittedName>
</protein>
<proteinExistence type="predicted"/>
<dbReference type="AlphaFoldDB" id="A0A9P6C8D4"/>
<evidence type="ECO:0000313" key="1">
    <source>
        <dbReference type="EMBL" id="KAF9452139.1"/>
    </source>
</evidence>
<dbReference type="Proteomes" id="UP000807342">
    <property type="component" value="Unassembled WGS sequence"/>
</dbReference>
<gene>
    <name evidence="1" type="ORF">P691DRAFT_772481</name>
</gene>
<reference evidence="1" key="1">
    <citation type="submission" date="2020-11" db="EMBL/GenBank/DDBJ databases">
        <authorList>
            <consortium name="DOE Joint Genome Institute"/>
            <person name="Ahrendt S."/>
            <person name="Riley R."/>
            <person name="Andreopoulos W."/>
            <person name="Labutti K."/>
            <person name="Pangilinan J."/>
            <person name="Ruiz-Duenas F.J."/>
            <person name="Barrasa J.M."/>
            <person name="Sanchez-Garcia M."/>
            <person name="Camarero S."/>
            <person name="Miyauchi S."/>
            <person name="Serrano A."/>
            <person name="Linde D."/>
            <person name="Babiker R."/>
            <person name="Drula E."/>
            <person name="Ayuso-Fernandez I."/>
            <person name="Pacheco R."/>
            <person name="Padilla G."/>
            <person name="Ferreira P."/>
            <person name="Barriuso J."/>
            <person name="Kellner H."/>
            <person name="Castanera R."/>
            <person name="Alfaro M."/>
            <person name="Ramirez L."/>
            <person name="Pisabarro A.G."/>
            <person name="Kuo A."/>
            <person name="Tritt A."/>
            <person name="Lipzen A."/>
            <person name="He G."/>
            <person name="Yan M."/>
            <person name="Ng V."/>
            <person name="Cullen D."/>
            <person name="Martin F."/>
            <person name="Rosso M.-N."/>
            <person name="Henrissat B."/>
            <person name="Hibbett D."/>
            <person name="Martinez A.T."/>
            <person name="Grigoriev I.V."/>
        </authorList>
    </citation>
    <scope>NUCLEOTIDE SEQUENCE</scope>
    <source>
        <strain evidence="1">MF-IS2</strain>
    </source>
</reference>
<dbReference type="EMBL" id="MU151074">
    <property type="protein sequence ID" value="KAF9452139.1"/>
    <property type="molecule type" value="Genomic_DNA"/>
</dbReference>
<name>A0A9P6C8D4_9AGAR</name>